<evidence type="ECO:0000313" key="2">
    <source>
        <dbReference type="EMBL" id="MBJ3784719.1"/>
    </source>
</evidence>
<keyword evidence="1" id="KW-0472">Membrane</keyword>
<accession>A0A934IQ11</accession>
<proteinExistence type="predicted"/>
<evidence type="ECO:0000313" key="3">
    <source>
        <dbReference type="Proteomes" id="UP000602124"/>
    </source>
</evidence>
<name>A0A934IQ11_9HYPH</name>
<keyword evidence="3" id="KW-1185">Reference proteome</keyword>
<keyword evidence="1" id="KW-0812">Transmembrane</keyword>
<gene>
    <name evidence="2" type="ORF">JEQ47_08315</name>
</gene>
<sequence>MAATGENRPIADLLGGLVSDISTLFRKEVQLAKVEASEKVSEATGAISSIAIGGVLALGALGVFLAAVVTLIAAFLINMGMDPTFANALAAVIVTVVVGLVGWSFISKGLNALKATNLNMNRTAASLGRDADIVKERL</sequence>
<dbReference type="Proteomes" id="UP000602124">
    <property type="component" value="Unassembled WGS sequence"/>
</dbReference>
<comment type="caution">
    <text evidence="2">The sequence shown here is derived from an EMBL/GenBank/DDBJ whole genome shotgun (WGS) entry which is preliminary data.</text>
</comment>
<dbReference type="EMBL" id="JAEKMH010000002">
    <property type="protein sequence ID" value="MBJ3784719.1"/>
    <property type="molecule type" value="Genomic_DNA"/>
</dbReference>
<dbReference type="Pfam" id="PF07332">
    <property type="entry name" value="Phage_holin_3_6"/>
    <property type="match status" value="1"/>
</dbReference>
<dbReference type="AlphaFoldDB" id="A0A934IQ11"/>
<reference evidence="2" key="1">
    <citation type="submission" date="2020-12" db="EMBL/GenBank/DDBJ databases">
        <title>Devosia sp. MSA67 isolated from Mo River.</title>
        <authorList>
            <person name="Ma F."/>
            <person name="Zi Z."/>
        </authorList>
    </citation>
    <scope>NUCLEOTIDE SEQUENCE</scope>
    <source>
        <strain evidence="2">MSA67</strain>
    </source>
</reference>
<feature type="transmembrane region" description="Helical" evidence="1">
    <location>
        <begin position="50"/>
        <end position="77"/>
    </location>
</feature>
<evidence type="ECO:0000256" key="1">
    <source>
        <dbReference type="SAM" id="Phobius"/>
    </source>
</evidence>
<protein>
    <submittedName>
        <fullName evidence="2">Phage holin family protein</fullName>
    </submittedName>
</protein>
<organism evidence="2 3">
    <name type="scientific">Devosia sediminis</name>
    <dbReference type="NCBI Taxonomy" id="2798801"/>
    <lineage>
        <taxon>Bacteria</taxon>
        <taxon>Pseudomonadati</taxon>
        <taxon>Pseudomonadota</taxon>
        <taxon>Alphaproteobacteria</taxon>
        <taxon>Hyphomicrobiales</taxon>
        <taxon>Devosiaceae</taxon>
        <taxon>Devosia</taxon>
    </lineage>
</organism>
<dbReference type="InterPro" id="IPR009937">
    <property type="entry name" value="Phage_holin_3_6"/>
</dbReference>
<keyword evidence="1" id="KW-1133">Transmembrane helix</keyword>
<feature type="transmembrane region" description="Helical" evidence="1">
    <location>
        <begin position="84"/>
        <end position="106"/>
    </location>
</feature>
<dbReference type="RefSeq" id="WP_198875955.1">
    <property type="nucleotide sequence ID" value="NZ_JAEKMH010000002.1"/>
</dbReference>